<evidence type="ECO:0000256" key="7">
    <source>
        <dbReference type="ARBA" id="ARBA00044451"/>
    </source>
</evidence>
<dbReference type="EC" id="4.1.2.63" evidence="9"/>
<organism evidence="14">
    <name type="scientific">Eremomyces bilateralis CBS 781.70</name>
    <dbReference type="NCBI Taxonomy" id="1392243"/>
    <lineage>
        <taxon>Eukaryota</taxon>
        <taxon>Fungi</taxon>
        <taxon>Dikarya</taxon>
        <taxon>Ascomycota</taxon>
        <taxon>Pezizomycotina</taxon>
        <taxon>Dothideomycetes</taxon>
        <taxon>Dothideomycetes incertae sedis</taxon>
        <taxon>Eremomycetales</taxon>
        <taxon>Eremomycetaceae</taxon>
        <taxon>Eremomyces</taxon>
    </lineage>
</organism>
<evidence type="ECO:0000313" key="16">
    <source>
        <dbReference type="RefSeq" id="XP_033532880.1"/>
    </source>
</evidence>
<dbReference type="InterPro" id="IPR012001">
    <property type="entry name" value="Thiamin_PyroP_enz_TPP-bd_dom"/>
</dbReference>
<evidence type="ECO:0000256" key="6">
    <source>
        <dbReference type="ARBA" id="ARBA00023239"/>
    </source>
</evidence>
<accession>A0A6G1G0A7</accession>
<dbReference type="Pfam" id="PF00205">
    <property type="entry name" value="TPP_enzyme_M"/>
    <property type="match status" value="1"/>
</dbReference>
<proteinExistence type="inferred from homology"/>
<dbReference type="InterPro" id="IPR045025">
    <property type="entry name" value="HACL1-like"/>
</dbReference>
<evidence type="ECO:0000259" key="11">
    <source>
        <dbReference type="Pfam" id="PF00205"/>
    </source>
</evidence>
<reference evidence="16" key="2">
    <citation type="submission" date="2020-04" db="EMBL/GenBank/DDBJ databases">
        <authorList>
            <consortium name="NCBI Genome Project"/>
        </authorList>
    </citation>
    <scope>NUCLEOTIDE SEQUENCE</scope>
    <source>
        <strain evidence="16">CBS 781.70</strain>
    </source>
</reference>
<dbReference type="OrthoDB" id="10006023at2759"/>
<keyword evidence="6" id="KW-0456">Lyase</keyword>
<sequence length="593" mass="63146">MSNFPPTGAAVIAQSLHSLGIRTVFGLVGVPIGEVGEACMAAGIRFIGMRNEQSASYAASVHGYLTGAPGVCLVVGGPGVVHALAGVSNASENNWPLLLLAGSSERYLVGKGAFQEMDHVGLLGARELGVKLATRPGCVEEIPGCVRNAYRAAWYGRPGVGFVDLPADLIQENLEEEEMEALKNRVVPAPPRSEGDSRRVKRAAELLRGANNPLVIFGKGAAYGRAELAIRELVGRTGIPFLPSPMGKGVVPDSHPLNISSARSAALKNADVVLVLGARLNWMFAFGSVPKWSPTAKIIQVDLAAEEVGRNQGDPELSILGDINLVVPQLLAELHNFKYAGQFVKQLEASKLKNEAQIQTLESKTGLPLSYLQAYKVIRSTIDSLSPPDESRVVLVSEGSNTMDISRTAFPIQSPRQRLDAGSNGTMGAGLGYAIAAHDVYNANVSASQRKKIVCLEGDSAIGFSAMEIETMARNKMDVLIYVINNGGIYSGVADSSEEYAQKQASTLEGKWDLLGSLRSSSLTYAVRYEKLAEACGGLGFFVNTPEELREATVAGFKSDKVVVINVIIESGKDAIPNFGWNAAPKPKRKAKM</sequence>
<dbReference type="CDD" id="cd02004">
    <property type="entry name" value="TPP_BZL_OCoD_HPCL"/>
    <property type="match status" value="1"/>
</dbReference>
<keyword evidence="15" id="KW-1185">Reference proteome</keyword>
<dbReference type="Pfam" id="PF02776">
    <property type="entry name" value="TPP_enzyme_N"/>
    <property type="match status" value="1"/>
</dbReference>
<evidence type="ECO:0000256" key="5">
    <source>
        <dbReference type="ARBA" id="ARBA00023052"/>
    </source>
</evidence>
<dbReference type="GeneID" id="54420297"/>
<dbReference type="InterPro" id="IPR029035">
    <property type="entry name" value="DHS-like_NAD/FAD-binding_dom"/>
</dbReference>
<evidence type="ECO:0000256" key="1">
    <source>
        <dbReference type="ARBA" id="ARBA00001964"/>
    </source>
</evidence>
<reference evidence="14 16" key="1">
    <citation type="submission" date="2020-01" db="EMBL/GenBank/DDBJ databases">
        <authorList>
            <consortium name="DOE Joint Genome Institute"/>
            <person name="Haridas S."/>
            <person name="Albert R."/>
            <person name="Binder M."/>
            <person name="Bloem J."/>
            <person name="Labutti K."/>
            <person name="Salamov A."/>
            <person name="Andreopoulos B."/>
            <person name="Baker S.E."/>
            <person name="Barry K."/>
            <person name="Bills G."/>
            <person name="Bluhm B.H."/>
            <person name="Cannon C."/>
            <person name="Castanera R."/>
            <person name="Culley D.E."/>
            <person name="Daum C."/>
            <person name="Ezra D."/>
            <person name="Gonzalez J.B."/>
            <person name="Henrissat B."/>
            <person name="Kuo A."/>
            <person name="Liang C."/>
            <person name="Lipzen A."/>
            <person name="Lutzoni F."/>
            <person name="Magnuson J."/>
            <person name="Mondo S."/>
            <person name="Nolan M."/>
            <person name="Ohm R."/>
            <person name="Pangilinan J."/>
            <person name="Park H.-J."/>
            <person name="Ramirez L."/>
            <person name="Alfaro M."/>
            <person name="Sun H."/>
            <person name="Tritt A."/>
            <person name="Yoshinaga Y."/>
            <person name="Zwiers L.-H."/>
            <person name="Turgeon B.G."/>
            <person name="Goodwin S.B."/>
            <person name="Spatafora J.W."/>
            <person name="Crous P.W."/>
            <person name="Grigoriev I.V."/>
        </authorList>
    </citation>
    <scope>NUCLEOTIDE SEQUENCE</scope>
    <source>
        <strain evidence="14 16">CBS 781.70</strain>
    </source>
</reference>
<dbReference type="GO" id="GO:0106359">
    <property type="term" value="F:2-hydroxyacyl-CoA lyase activity"/>
    <property type="evidence" value="ECO:0007669"/>
    <property type="project" value="UniProtKB-EC"/>
</dbReference>
<dbReference type="CDD" id="cd07035">
    <property type="entry name" value="TPP_PYR_POX_like"/>
    <property type="match status" value="1"/>
</dbReference>
<dbReference type="GO" id="GO:0001561">
    <property type="term" value="P:fatty acid alpha-oxidation"/>
    <property type="evidence" value="ECO:0007669"/>
    <property type="project" value="TreeGrafter"/>
</dbReference>
<dbReference type="InterPro" id="IPR029061">
    <property type="entry name" value="THDP-binding"/>
</dbReference>
<feature type="domain" description="Thiamine pyrophosphate enzyme TPP-binding" evidence="12">
    <location>
        <begin position="399"/>
        <end position="567"/>
    </location>
</feature>
<dbReference type="GO" id="GO:0030976">
    <property type="term" value="F:thiamine pyrophosphate binding"/>
    <property type="evidence" value="ECO:0007669"/>
    <property type="project" value="InterPro"/>
</dbReference>
<dbReference type="InterPro" id="IPR012000">
    <property type="entry name" value="Thiamin_PyroP_enz_cen_dom"/>
</dbReference>
<evidence type="ECO:0000256" key="2">
    <source>
        <dbReference type="ARBA" id="ARBA00007812"/>
    </source>
</evidence>
<comment type="catalytic activity">
    <reaction evidence="8">
        <text>an (R)-2-hydroxy-long-chain-fatty acyl-CoA = a long-chain fatty aldehyde + formyl-CoA</text>
        <dbReference type="Rhea" id="RHEA:67444"/>
        <dbReference type="ChEBI" id="CHEBI:17176"/>
        <dbReference type="ChEBI" id="CHEBI:57376"/>
        <dbReference type="ChEBI" id="CHEBI:170012"/>
        <dbReference type="EC" id="4.1.2.63"/>
    </reaction>
    <physiologicalReaction direction="left-to-right" evidence="8">
        <dbReference type="Rhea" id="RHEA:67445"/>
    </physiologicalReaction>
</comment>
<keyword evidence="3" id="KW-0479">Metal-binding</keyword>
<reference evidence="16" key="3">
    <citation type="submission" date="2025-04" db="UniProtKB">
        <authorList>
            <consortium name="RefSeq"/>
        </authorList>
    </citation>
    <scope>IDENTIFICATION</scope>
    <source>
        <strain evidence="16">CBS 781.70</strain>
    </source>
</reference>
<dbReference type="EMBL" id="ML975162">
    <property type="protein sequence ID" value="KAF1811249.1"/>
    <property type="molecule type" value="Genomic_DNA"/>
</dbReference>
<dbReference type="GO" id="GO:0005777">
    <property type="term" value="C:peroxisome"/>
    <property type="evidence" value="ECO:0007669"/>
    <property type="project" value="TreeGrafter"/>
</dbReference>
<dbReference type="PANTHER" id="PTHR43710">
    <property type="entry name" value="2-HYDROXYACYL-COA LYASE"/>
    <property type="match status" value="1"/>
</dbReference>
<comment type="similarity">
    <text evidence="2 10">Belongs to the TPP enzyme family.</text>
</comment>
<dbReference type="FunFam" id="3.40.50.970:FF:000071">
    <property type="entry name" value="2-hydroxyphytanoyl-CoA lyase, putative"/>
    <property type="match status" value="1"/>
</dbReference>
<dbReference type="PANTHER" id="PTHR43710:SF2">
    <property type="entry name" value="2-HYDROXYACYL-COA LYASE 1"/>
    <property type="match status" value="1"/>
</dbReference>
<feature type="domain" description="Thiamine pyrophosphate enzyme central" evidence="11">
    <location>
        <begin position="200"/>
        <end position="330"/>
    </location>
</feature>
<comment type="catalytic activity">
    <reaction evidence="7">
        <text>a 2-hydroxy-3-methyl fatty acyl-CoA = a 2-methyl-branched fatty aldehyde + formyl-CoA</text>
        <dbReference type="Rhea" id="RHEA:25375"/>
        <dbReference type="ChEBI" id="CHEBI:49188"/>
        <dbReference type="ChEBI" id="CHEBI:57376"/>
        <dbReference type="ChEBI" id="CHEBI:58783"/>
        <dbReference type="EC" id="4.1.2.63"/>
    </reaction>
    <physiologicalReaction direction="left-to-right" evidence="7">
        <dbReference type="Rhea" id="RHEA:25376"/>
    </physiologicalReaction>
</comment>
<evidence type="ECO:0000256" key="4">
    <source>
        <dbReference type="ARBA" id="ARBA00022842"/>
    </source>
</evidence>
<evidence type="ECO:0000256" key="9">
    <source>
        <dbReference type="ARBA" id="ARBA00044518"/>
    </source>
</evidence>
<evidence type="ECO:0000259" key="13">
    <source>
        <dbReference type="Pfam" id="PF02776"/>
    </source>
</evidence>
<dbReference type="SUPFAM" id="SSF52518">
    <property type="entry name" value="Thiamin diphosphate-binding fold (THDP-binding)"/>
    <property type="match status" value="2"/>
</dbReference>
<evidence type="ECO:0000313" key="15">
    <source>
        <dbReference type="Proteomes" id="UP000504638"/>
    </source>
</evidence>
<keyword evidence="5 10" id="KW-0786">Thiamine pyrophosphate</keyword>
<evidence type="ECO:0000259" key="12">
    <source>
        <dbReference type="Pfam" id="PF02775"/>
    </source>
</evidence>
<dbReference type="GO" id="GO:0000287">
    <property type="term" value="F:magnesium ion binding"/>
    <property type="evidence" value="ECO:0007669"/>
    <property type="project" value="InterPro"/>
</dbReference>
<evidence type="ECO:0000256" key="3">
    <source>
        <dbReference type="ARBA" id="ARBA00022723"/>
    </source>
</evidence>
<dbReference type="AlphaFoldDB" id="A0A6G1G0A7"/>
<keyword evidence="4" id="KW-0460">Magnesium</keyword>
<dbReference type="Proteomes" id="UP000504638">
    <property type="component" value="Unplaced"/>
</dbReference>
<gene>
    <name evidence="14 16" type="ORF">P152DRAFT_459650</name>
</gene>
<dbReference type="InterPro" id="IPR011766">
    <property type="entry name" value="TPP_enzyme_TPP-bd"/>
</dbReference>
<dbReference type="SUPFAM" id="SSF52467">
    <property type="entry name" value="DHS-like NAD/FAD-binding domain"/>
    <property type="match status" value="1"/>
</dbReference>
<dbReference type="RefSeq" id="XP_033532880.1">
    <property type="nucleotide sequence ID" value="XM_033679727.1"/>
</dbReference>
<evidence type="ECO:0000313" key="14">
    <source>
        <dbReference type="EMBL" id="KAF1811249.1"/>
    </source>
</evidence>
<protein>
    <recommendedName>
        <fullName evidence="9">2-hydroxyacyl-CoA lyase</fullName>
        <ecNumber evidence="9">4.1.2.63</ecNumber>
    </recommendedName>
</protein>
<feature type="domain" description="Thiamine pyrophosphate enzyme N-terminal TPP-binding" evidence="13">
    <location>
        <begin position="7"/>
        <end position="121"/>
    </location>
</feature>
<name>A0A6G1G0A7_9PEZI</name>
<dbReference type="Gene3D" id="3.40.50.970">
    <property type="match status" value="2"/>
</dbReference>
<comment type="cofactor">
    <cofactor evidence="1">
        <name>thiamine diphosphate</name>
        <dbReference type="ChEBI" id="CHEBI:58937"/>
    </cofactor>
</comment>
<dbReference type="Gene3D" id="3.40.50.1220">
    <property type="entry name" value="TPP-binding domain"/>
    <property type="match status" value="1"/>
</dbReference>
<dbReference type="Pfam" id="PF02775">
    <property type="entry name" value="TPP_enzyme_C"/>
    <property type="match status" value="1"/>
</dbReference>
<evidence type="ECO:0000256" key="8">
    <source>
        <dbReference type="ARBA" id="ARBA00044454"/>
    </source>
</evidence>
<evidence type="ECO:0000256" key="10">
    <source>
        <dbReference type="RuleBase" id="RU362132"/>
    </source>
</evidence>